<proteinExistence type="predicted"/>
<dbReference type="EMBL" id="CP053073">
    <property type="protein sequence ID" value="QJR15864.1"/>
    <property type="molecule type" value="Genomic_DNA"/>
</dbReference>
<protein>
    <submittedName>
        <fullName evidence="2">Uncharacterized protein</fullName>
    </submittedName>
</protein>
<feature type="chain" id="PRO_5026810726" evidence="1">
    <location>
        <begin position="17"/>
        <end position="157"/>
    </location>
</feature>
<organism evidence="2 3">
    <name type="scientific">Usitatibacter palustris</name>
    <dbReference type="NCBI Taxonomy" id="2732487"/>
    <lineage>
        <taxon>Bacteria</taxon>
        <taxon>Pseudomonadati</taxon>
        <taxon>Pseudomonadota</taxon>
        <taxon>Betaproteobacteria</taxon>
        <taxon>Nitrosomonadales</taxon>
        <taxon>Usitatibacteraceae</taxon>
        <taxon>Usitatibacter</taxon>
    </lineage>
</organism>
<dbReference type="AlphaFoldDB" id="A0A6M4HBK6"/>
<name>A0A6M4HBK6_9PROT</name>
<dbReference type="InParanoid" id="A0A6M4HBK6"/>
<accession>A0A6M4HBK6</accession>
<reference evidence="2 3" key="1">
    <citation type="submission" date="2020-04" db="EMBL/GenBank/DDBJ databases">
        <title>Usitatibacter rugosus gen. nov., sp. nov. and Usitatibacter palustris sp. nov., novel members of Usitatibacteraceae fam. nov. within the order Nitrosomonadales isolated from soil.</title>
        <authorList>
            <person name="Huber K.J."/>
            <person name="Neumann-Schaal M."/>
            <person name="Geppert A."/>
            <person name="Luckner M."/>
            <person name="Wanner G."/>
            <person name="Overmann J."/>
        </authorList>
    </citation>
    <scope>NUCLEOTIDE SEQUENCE [LARGE SCALE GENOMIC DNA]</scope>
    <source>
        <strain evidence="2 3">Swamp67</strain>
    </source>
</reference>
<keyword evidence="3" id="KW-1185">Reference proteome</keyword>
<keyword evidence="1" id="KW-0732">Signal</keyword>
<evidence type="ECO:0000256" key="1">
    <source>
        <dbReference type="SAM" id="SignalP"/>
    </source>
</evidence>
<dbReference type="KEGG" id="upl:DSM104440_02690"/>
<dbReference type="RefSeq" id="WP_171163518.1">
    <property type="nucleotide sequence ID" value="NZ_CP053073.1"/>
</dbReference>
<sequence length="157" mass="16789">MRTALVFLMLALPLSAAGDSQIARGKAAAGAELRFTINVPRVLKLELLDHPPTLEVSAQDVALGHVTVRGLRLDILANDRAGYRLRAQLSGAAFDGVEVVGLDEPVAAGREGTVVRMPSNAGKARAAPRGVEYIFRLERDAQPGVYRWPVVLSLEAP</sequence>
<evidence type="ECO:0000313" key="2">
    <source>
        <dbReference type="EMBL" id="QJR15864.1"/>
    </source>
</evidence>
<gene>
    <name evidence="2" type="ORF">DSM104440_02690</name>
</gene>
<evidence type="ECO:0000313" key="3">
    <source>
        <dbReference type="Proteomes" id="UP000503096"/>
    </source>
</evidence>
<feature type="signal peptide" evidence="1">
    <location>
        <begin position="1"/>
        <end position="16"/>
    </location>
</feature>
<dbReference type="Proteomes" id="UP000503096">
    <property type="component" value="Chromosome"/>
</dbReference>